<feature type="domain" description="Endonuclease/exonuclease/phosphatase" evidence="1">
    <location>
        <begin position="32"/>
        <end position="312"/>
    </location>
</feature>
<dbReference type="GO" id="GO:0004519">
    <property type="term" value="F:endonuclease activity"/>
    <property type="evidence" value="ECO:0007669"/>
    <property type="project" value="UniProtKB-KW"/>
</dbReference>
<dbReference type="InterPro" id="IPR036691">
    <property type="entry name" value="Endo/exonu/phosph_ase_sf"/>
</dbReference>
<dbReference type="InterPro" id="IPR005135">
    <property type="entry name" value="Endo/exonuclease/phosphatase"/>
</dbReference>
<dbReference type="RefSeq" id="WP_235841003.1">
    <property type="nucleotide sequence ID" value="NZ_OAOQ01000013.1"/>
</dbReference>
<dbReference type="EMBL" id="OAOQ01000013">
    <property type="protein sequence ID" value="SNX72911.1"/>
    <property type="molecule type" value="Genomic_DNA"/>
</dbReference>
<keyword evidence="3" id="KW-1185">Reference proteome</keyword>
<evidence type="ECO:0000313" key="3">
    <source>
        <dbReference type="Proteomes" id="UP000219467"/>
    </source>
</evidence>
<dbReference type="SUPFAM" id="SSF56219">
    <property type="entry name" value="DNase I-like"/>
    <property type="match status" value="1"/>
</dbReference>
<evidence type="ECO:0000259" key="1">
    <source>
        <dbReference type="Pfam" id="PF03372"/>
    </source>
</evidence>
<organism evidence="2 3">
    <name type="scientific">Cereibacter ovatus</name>
    <dbReference type="NCBI Taxonomy" id="439529"/>
    <lineage>
        <taxon>Bacteria</taxon>
        <taxon>Pseudomonadati</taxon>
        <taxon>Pseudomonadota</taxon>
        <taxon>Alphaproteobacteria</taxon>
        <taxon>Rhodobacterales</taxon>
        <taxon>Paracoccaceae</taxon>
        <taxon>Cereibacter</taxon>
    </lineage>
</organism>
<dbReference type="Pfam" id="PF03372">
    <property type="entry name" value="Exo_endo_phos"/>
    <property type="match status" value="1"/>
</dbReference>
<proteinExistence type="predicted"/>
<evidence type="ECO:0000313" key="2">
    <source>
        <dbReference type="EMBL" id="SNX72911.1"/>
    </source>
</evidence>
<dbReference type="GO" id="GO:0004527">
    <property type="term" value="F:exonuclease activity"/>
    <property type="evidence" value="ECO:0007669"/>
    <property type="project" value="UniProtKB-KW"/>
</dbReference>
<keyword evidence="2" id="KW-0540">Nuclease</keyword>
<reference evidence="3" key="1">
    <citation type="submission" date="2017-08" db="EMBL/GenBank/DDBJ databases">
        <authorList>
            <person name="Varghese N."/>
            <person name="Submissions S."/>
        </authorList>
    </citation>
    <scope>NUCLEOTIDE SEQUENCE [LARGE SCALE GENOMIC DNA]</scope>
    <source>
        <strain evidence="3">JA234</strain>
    </source>
</reference>
<keyword evidence="2" id="KW-0269">Exonuclease</keyword>
<sequence length="322" mass="34066">MAAAAEGLRLATFDAGLSRQGPGLLLRDILKADDPQVTAVRAMIAALDADVLLVTGMDYDAGLLAARALVGDGYPHIFALRPNTGWQTGLDLDGDGKRGHAGDAQGWGRFSGQAGLALFSRLPLGVARDFSGFLWRDLPGANLPPTSAEALEIQRLSTTAHWDVPVLLPGGGNLHLLLWSATPPAFDGPEDRNGRRGGDESLFWQLLLDRRLTIPPPDPPFVLMGKANIDPVAGDGLHTAVRMLLAHPAVQDPEPQGAEGTATADFRARDGPGLLRVDYVLPSAELRVTAAGVLWPSPDDPLAAVAMAASRHRPVWVDIALP</sequence>
<keyword evidence="2" id="KW-0378">Hydrolase</keyword>
<accession>A0A285CZD5</accession>
<name>A0A285CZD5_9RHOB</name>
<dbReference type="Proteomes" id="UP000219467">
    <property type="component" value="Unassembled WGS sequence"/>
</dbReference>
<gene>
    <name evidence="2" type="ORF">SAMN05878503_11387</name>
</gene>
<protein>
    <submittedName>
        <fullName evidence="2">Endonuclease/exonuclease/phosphatase family protein</fullName>
    </submittedName>
</protein>
<dbReference type="AlphaFoldDB" id="A0A285CZD5"/>
<keyword evidence="2" id="KW-0255">Endonuclease</keyword>
<dbReference type="Gene3D" id="3.60.10.10">
    <property type="entry name" value="Endonuclease/exonuclease/phosphatase"/>
    <property type="match status" value="1"/>
</dbReference>